<proteinExistence type="predicted"/>
<comment type="caution">
    <text evidence="1">The sequence shown here is derived from an EMBL/GenBank/DDBJ whole genome shotgun (WGS) entry which is preliminary data.</text>
</comment>
<reference evidence="1" key="1">
    <citation type="journal article" date="2012" name="PLoS ONE">
        <title>Gene sets for utilization of primary and secondary nutrition supplies in the distal gut of endangered iberian lynx.</title>
        <authorList>
            <person name="Alcaide M."/>
            <person name="Messina E."/>
            <person name="Richter M."/>
            <person name="Bargiela R."/>
            <person name="Peplies J."/>
            <person name="Huws S.A."/>
            <person name="Newbold C.J."/>
            <person name="Golyshin P.N."/>
            <person name="Simon M.A."/>
            <person name="Lopez G."/>
            <person name="Yakimov M.M."/>
            <person name="Ferrer M."/>
        </authorList>
    </citation>
    <scope>NUCLEOTIDE SEQUENCE</scope>
</reference>
<evidence type="ECO:0000313" key="1">
    <source>
        <dbReference type="EMBL" id="EJX00950.1"/>
    </source>
</evidence>
<name>J9GMA0_9ZZZZ</name>
<dbReference type="EMBL" id="AMCI01003159">
    <property type="protein sequence ID" value="EJX00950.1"/>
    <property type="molecule type" value="Genomic_DNA"/>
</dbReference>
<feature type="non-terminal residue" evidence="1">
    <location>
        <position position="1"/>
    </location>
</feature>
<dbReference type="AlphaFoldDB" id="J9GMA0"/>
<accession>J9GMA0</accession>
<organism evidence="1">
    <name type="scientific">gut metagenome</name>
    <dbReference type="NCBI Taxonomy" id="749906"/>
    <lineage>
        <taxon>unclassified sequences</taxon>
        <taxon>metagenomes</taxon>
        <taxon>organismal metagenomes</taxon>
    </lineage>
</organism>
<sequence>NEIGENHKEKVLVNKVTVIVALDLGTGNTKKYLRYGKAEFHLEFPKGKSKRE</sequence>
<gene>
    <name evidence="1" type="ORF">EVA_10941</name>
</gene>
<protein>
    <submittedName>
        <fullName evidence="1">Uncharacterized protein</fullName>
    </submittedName>
</protein>